<proteinExistence type="predicted"/>
<protein>
    <submittedName>
        <fullName evidence="1">Uncharacterized protein</fullName>
    </submittedName>
</protein>
<dbReference type="EMBL" id="FXZE01000008">
    <property type="protein sequence ID" value="SMX87890.1"/>
    <property type="molecule type" value="Genomic_DNA"/>
</dbReference>
<gene>
    <name evidence="1" type="ORF">BANT10_02097</name>
</gene>
<organism evidence="1 2">
    <name type="scientific">Brevibacterium antiquum</name>
    <dbReference type="NCBI Taxonomy" id="234835"/>
    <lineage>
        <taxon>Bacteria</taxon>
        <taxon>Bacillati</taxon>
        <taxon>Actinomycetota</taxon>
        <taxon>Actinomycetes</taxon>
        <taxon>Micrococcales</taxon>
        <taxon>Brevibacteriaceae</taxon>
        <taxon>Brevibacterium</taxon>
    </lineage>
</organism>
<name>A0A2H1JK88_9MICO</name>
<dbReference type="AlphaFoldDB" id="A0A2H1JK88"/>
<evidence type="ECO:0000313" key="2">
    <source>
        <dbReference type="Proteomes" id="UP000234342"/>
    </source>
</evidence>
<dbReference type="Proteomes" id="UP000234342">
    <property type="component" value="Unassembled WGS sequence"/>
</dbReference>
<sequence>MPHSDCQVIPSVPYGTTAANSGSPFRLAPWGYQNILLRREGVELTGRDAPLGHTQLDASEEEARAFVDRTNDHTIAQKTMAKTVNPIQYH</sequence>
<accession>A0A2H1JK88</accession>
<reference evidence="2" key="1">
    <citation type="submission" date="2017-03" db="EMBL/GenBank/DDBJ databases">
        <authorList>
            <person name="Monnet C."/>
        </authorList>
    </citation>
    <scope>NUCLEOTIDE SEQUENCE [LARGE SCALE GENOMIC DNA]</scope>
    <source>
        <strain evidence="2">P10</strain>
    </source>
</reference>
<evidence type="ECO:0000313" key="1">
    <source>
        <dbReference type="EMBL" id="SMX87890.1"/>
    </source>
</evidence>
<keyword evidence="2" id="KW-1185">Reference proteome</keyword>